<dbReference type="PRINTS" id="PR00081">
    <property type="entry name" value="GDHRDH"/>
</dbReference>
<name>A0A7H8QJK4_TALRU</name>
<evidence type="ECO:0000256" key="2">
    <source>
        <dbReference type="ARBA" id="ARBA00023002"/>
    </source>
</evidence>
<organism evidence="3 4">
    <name type="scientific">Talaromyces rugulosus</name>
    <name type="common">Penicillium rugulosum</name>
    <dbReference type="NCBI Taxonomy" id="121627"/>
    <lineage>
        <taxon>Eukaryota</taxon>
        <taxon>Fungi</taxon>
        <taxon>Dikarya</taxon>
        <taxon>Ascomycota</taxon>
        <taxon>Pezizomycotina</taxon>
        <taxon>Eurotiomycetes</taxon>
        <taxon>Eurotiomycetidae</taxon>
        <taxon>Eurotiales</taxon>
        <taxon>Trichocomaceae</taxon>
        <taxon>Talaromyces</taxon>
        <taxon>Talaromyces sect. Islandici</taxon>
    </lineage>
</organism>
<dbReference type="InterPro" id="IPR036291">
    <property type="entry name" value="NAD(P)-bd_dom_sf"/>
</dbReference>
<keyword evidence="2" id="KW-0560">Oxidoreductase</keyword>
<dbReference type="GeneID" id="55988237"/>
<dbReference type="EMBL" id="CP055898">
    <property type="protein sequence ID" value="QKX53645.1"/>
    <property type="molecule type" value="Genomic_DNA"/>
</dbReference>
<dbReference type="SUPFAM" id="SSF51735">
    <property type="entry name" value="NAD(P)-binding Rossmann-fold domains"/>
    <property type="match status" value="1"/>
</dbReference>
<proteinExistence type="inferred from homology"/>
<dbReference type="FunFam" id="3.40.50.720:FF:000922">
    <property type="entry name" value="Uncharacterized protein"/>
    <property type="match status" value="1"/>
</dbReference>
<dbReference type="OrthoDB" id="1933717at2759"/>
<keyword evidence="4" id="KW-1185">Reference proteome</keyword>
<evidence type="ECO:0000313" key="3">
    <source>
        <dbReference type="EMBL" id="QKX53645.1"/>
    </source>
</evidence>
<protein>
    <submittedName>
        <fullName evidence="3">Uncharacterized protein</fullName>
    </submittedName>
</protein>
<comment type="similarity">
    <text evidence="1">Belongs to the short-chain dehydrogenases/reductases (SDR) family.</text>
</comment>
<dbReference type="AlphaFoldDB" id="A0A7H8QJK4"/>
<accession>A0A7H8QJK4</accession>
<sequence length="265" mass="28755">MASNPIVLITGANTGLGYETIRSLLQSSKTYTILLGGRNLDKANAAAKELQAEFAQSPSVIKTIQVDIEDDDSIAKAYEHVTGEFGRVDILINNAGASFDQDLALGKLSVREAWNKSWDVNVTGTWIMTHTFAPLLLKSADPRLIFIASGTSTLTESDNRALKVNSVPEKGWPKQGPSVVAYRSSKTGMTMMMREWHRLLTVDGVKVWAVSPGFLATGLGGNQELLKKMGALDPTIGANLLREVVEGGRDQDTGKVVRRDGIQPW</sequence>
<reference evidence="4" key="1">
    <citation type="submission" date="2020-06" db="EMBL/GenBank/DDBJ databases">
        <title>A chromosome-scale genome assembly of Talaromyces rugulosus W13939.</title>
        <authorList>
            <person name="Wang B."/>
            <person name="Guo L."/>
            <person name="Ye K."/>
            <person name="Wang L."/>
        </authorList>
    </citation>
    <scope>NUCLEOTIDE SEQUENCE [LARGE SCALE GENOMIC DNA]</scope>
    <source>
        <strain evidence="4">W13939</strain>
    </source>
</reference>
<evidence type="ECO:0000313" key="4">
    <source>
        <dbReference type="Proteomes" id="UP000509510"/>
    </source>
</evidence>
<dbReference type="InterPro" id="IPR002347">
    <property type="entry name" value="SDR_fam"/>
</dbReference>
<evidence type="ECO:0000256" key="1">
    <source>
        <dbReference type="ARBA" id="ARBA00006484"/>
    </source>
</evidence>
<gene>
    <name evidence="3" type="ORF">TRUGW13939_00724</name>
</gene>
<dbReference type="PANTHER" id="PTHR43008">
    <property type="entry name" value="BENZIL REDUCTASE"/>
    <property type="match status" value="1"/>
</dbReference>
<dbReference type="KEGG" id="trg:TRUGW13939_00724"/>
<dbReference type="Pfam" id="PF00106">
    <property type="entry name" value="adh_short"/>
    <property type="match status" value="2"/>
</dbReference>
<dbReference type="Gene3D" id="3.40.50.720">
    <property type="entry name" value="NAD(P)-binding Rossmann-like Domain"/>
    <property type="match status" value="1"/>
</dbReference>
<dbReference type="GO" id="GO:0016616">
    <property type="term" value="F:oxidoreductase activity, acting on the CH-OH group of donors, NAD or NADP as acceptor"/>
    <property type="evidence" value="ECO:0007669"/>
    <property type="project" value="UniProtKB-ARBA"/>
</dbReference>
<dbReference type="GO" id="GO:0050664">
    <property type="term" value="F:oxidoreductase activity, acting on NAD(P)H, oxygen as acceptor"/>
    <property type="evidence" value="ECO:0007669"/>
    <property type="project" value="TreeGrafter"/>
</dbReference>
<dbReference type="RefSeq" id="XP_035339824.1">
    <property type="nucleotide sequence ID" value="XM_035483931.1"/>
</dbReference>
<dbReference type="PANTHER" id="PTHR43008:SF8">
    <property type="entry name" value="BENZIL REDUCTASE ((S)-BENZOIN FORMING) IRC24"/>
    <property type="match status" value="1"/>
</dbReference>
<dbReference type="Proteomes" id="UP000509510">
    <property type="component" value="Chromosome I"/>
</dbReference>